<dbReference type="EMBL" id="CP089984">
    <property type="protein sequence ID" value="WXB17075.1"/>
    <property type="molecule type" value="Genomic_DNA"/>
</dbReference>
<name>A0ABZ2M277_9BACT</name>
<proteinExistence type="predicted"/>
<reference evidence="1 2" key="1">
    <citation type="submission" date="2021-12" db="EMBL/GenBank/DDBJ databases">
        <title>Discovery of the Pendulisporaceae a myxobacterial family with distinct sporulation behavior and unique specialized metabolism.</title>
        <authorList>
            <person name="Garcia R."/>
            <person name="Popoff A."/>
            <person name="Bader C.D."/>
            <person name="Loehr J."/>
            <person name="Walesch S."/>
            <person name="Walt C."/>
            <person name="Boldt J."/>
            <person name="Bunk B."/>
            <person name="Haeckl F.J.F.P.J."/>
            <person name="Gunesch A.P."/>
            <person name="Birkelbach J."/>
            <person name="Nuebel U."/>
            <person name="Pietschmann T."/>
            <person name="Bach T."/>
            <person name="Mueller R."/>
        </authorList>
    </citation>
    <scope>NUCLEOTIDE SEQUENCE [LARGE SCALE GENOMIC DNA]</scope>
    <source>
        <strain evidence="1 2">MSr11954</strain>
    </source>
</reference>
<protein>
    <submittedName>
        <fullName evidence="1">Uncharacterized protein</fullName>
    </submittedName>
</protein>
<evidence type="ECO:0000313" key="2">
    <source>
        <dbReference type="Proteomes" id="UP001370348"/>
    </source>
</evidence>
<evidence type="ECO:0000313" key="1">
    <source>
        <dbReference type="EMBL" id="WXB17075.1"/>
    </source>
</evidence>
<accession>A0ABZ2M277</accession>
<gene>
    <name evidence="1" type="ORF">LZC94_07315</name>
</gene>
<dbReference type="Proteomes" id="UP001370348">
    <property type="component" value="Chromosome"/>
</dbReference>
<dbReference type="RefSeq" id="WP_394826705.1">
    <property type="nucleotide sequence ID" value="NZ_CP089984.1"/>
</dbReference>
<organism evidence="1 2">
    <name type="scientific">Pendulispora albinea</name>
    <dbReference type="NCBI Taxonomy" id="2741071"/>
    <lineage>
        <taxon>Bacteria</taxon>
        <taxon>Pseudomonadati</taxon>
        <taxon>Myxococcota</taxon>
        <taxon>Myxococcia</taxon>
        <taxon>Myxococcales</taxon>
        <taxon>Sorangiineae</taxon>
        <taxon>Pendulisporaceae</taxon>
        <taxon>Pendulispora</taxon>
    </lineage>
</organism>
<keyword evidence="2" id="KW-1185">Reference proteome</keyword>
<sequence>MKRIDMQQVKSALIDISPYDLTLGGIDTVQTGELPRRIAREILGGFCVCHGTAKVLARHGLDVRADRVKGYELLESLFQSALALIDQRPFSVTPRSSSLNRMDVDGFNLNGGFSHDGQITARAFMTAKCIHFDAATPFIANIYGPNKNVKDGLPLICDVKRYCKDKGVSAASMVDNLPNNYNIALRSEYYEDLLYDYSFCYDLDLENDIIVVMLLNEIEYGVAHGATDPSPRVKGQPVERPIRHIELQYAEEHHYQEWYDYYKLKLTPAEDYKGENLSLPYHGPLERPFTNIVPVRA</sequence>